<protein>
    <recommendedName>
        <fullName evidence="3">Acetyl-CoA carboxylase</fullName>
    </recommendedName>
</protein>
<comment type="caution">
    <text evidence="1">The sequence shown here is derived from an EMBL/GenBank/DDBJ whole genome shotgun (WGS) entry which is preliminary data.</text>
</comment>
<dbReference type="RefSeq" id="WP_407883533.1">
    <property type="nucleotide sequence ID" value="NZ_BQXO01000003.1"/>
</dbReference>
<name>A0ABQ5JN41_9LACO</name>
<gene>
    <name evidence="1" type="ORF">JCM31185_11690</name>
</gene>
<organism evidence="1 2">
    <name type="scientific">Furfurilactobacillus curtus</name>
    <dbReference type="NCBI Taxonomy" id="1746200"/>
    <lineage>
        <taxon>Bacteria</taxon>
        <taxon>Bacillati</taxon>
        <taxon>Bacillota</taxon>
        <taxon>Bacilli</taxon>
        <taxon>Lactobacillales</taxon>
        <taxon>Lactobacillaceae</taxon>
        <taxon>Furfurilactobacillus</taxon>
    </lineage>
</organism>
<sequence length="112" mass="13512">MKSDAAIITERIEKLFKRAPKTIYKIECVNDRFDRTYNFFFEEHPKGKRPHSTPLHTVERYEIAYLEQLIKQIRQKTQLTIYFAGFTGQHWPYAQTMIQKKPIPNEYKLDED</sequence>
<accession>A0ABQ5JN41</accession>
<evidence type="ECO:0000313" key="2">
    <source>
        <dbReference type="Proteomes" id="UP001628078"/>
    </source>
</evidence>
<evidence type="ECO:0000313" key="1">
    <source>
        <dbReference type="EMBL" id="GKT05881.1"/>
    </source>
</evidence>
<proteinExistence type="predicted"/>
<dbReference type="Proteomes" id="UP001628078">
    <property type="component" value="Unassembled WGS sequence"/>
</dbReference>
<dbReference type="EMBL" id="BQXO01000003">
    <property type="protein sequence ID" value="GKT05881.1"/>
    <property type="molecule type" value="Genomic_DNA"/>
</dbReference>
<reference evidence="1 2" key="1">
    <citation type="submission" date="2022-03" db="EMBL/GenBank/DDBJ databases">
        <title>Draft genome sequence of Furfurilactobacillus curtus JCM 31185.</title>
        <authorList>
            <person name="Suzuki S."/>
            <person name="Endo A."/>
            <person name="Kajikawa A."/>
        </authorList>
    </citation>
    <scope>NUCLEOTIDE SEQUENCE [LARGE SCALE GENOMIC DNA]</scope>
    <source>
        <strain evidence="1 2">JCM 31185</strain>
    </source>
</reference>
<evidence type="ECO:0008006" key="3">
    <source>
        <dbReference type="Google" id="ProtNLM"/>
    </source>
</evidence>
<keyword evidence="2" id="KW-1185">Reference proteome</keyword>